<sequence>MIRSTLILSALLFSAPTALGSPFEFTGTATDDRDNLIYVESHRVEGHCAEGVFQPVMHSVQYRETRRDEPFAVKALSFDNGSLRPTVEFSQPDYNEQLNIRHMEPDELEIQWQQPSGNTEVYSVTFDQSLVVDAGFDHLVRANWDRVARGEAIEFRFLAPTRGEHYGFVLESTSSSQISADVVVRIRPTSLVLRLLVDPIVLGYNREGALTDYLGLTNIRRNSDENYTAHIRYQVSNYPDCELTP</sequence>
<dbReference type="OrthoDB" id="1491713at2"/>
<organism evidence="2 3">
    <name type="scientific">Marinobacter halophilus</name>
    <dbReference type="NCBI Taxonomy" id="1323740"/>
    <lineage>
        <taxon>Bacteria</taxon>
        <taxon>Pseudomonadati</taxon>
        <taxon>Pseudomonadota</taxon>
        <taxon>Gammaproteobacteria</taxon>
        <taxon>Pseudomonadales</taxon>
        <taxon>Marinobacteraceae</taxon>
        <taxon>Marinobacter</taxon>
    </lineage>
</organism>
<protein>
    <submittedName>
        <fullName evidence="2">Uncharacterized protein</fullName>
    </submittedName>
</protein>
<comment type="caution">
    <text evidence="2">The sequence shown here is derived from an EMBL/GenBank/DDBJ whole genome shotgun (WGS) entry which is preliminary data.</text>
</comment>
<feature type="signal peptide" evidence="1">
    <location>
        <begin position="1"/>
        <end position="20"/>
    </location>
</feature>
<feature type="chain" id="PRO_5015723984" evidence="1">
    <location>
        <begin position="21"/>
        <end position="245"/>
    </location>
</feature>
<gene>
    <name evidence="2" type="ORF">C7H08_14610</name>
</gene>
<proteinExistence type="predicted"/>
<accession>A0A2T1K885</accession>
<dbReference type="Proteomes" id="UP000238385">
    <property type="component" value="Unassembled WGS sequence"/>
</dbReference>
<dbReference type="EMBL" id="PXNN01000017">
    <property type="protein sequence ID" value="PSF06349.1"/>
    <property type="molecule type" value="Genomic_DNA"/>
</dbReference>
<reference evidence="2 3" key="1">
    <citation type="submission" date="2018-03" db="EMBL/GenBank/DDBJ databases">
        <title>Marinobacter brunus sp. nov., a marine bacterium of Gamma-proteobacteria isolated from the surface seawater of the South China Sea.</title>
        <authorList>
            <person name="Cheng H."/>
            <person name="Wu Y.-H."/>
            <person name="Xamxidin M."/>
            <person name="Xu X.-W."/>
        </authorList>
    </citation>
    <scope>NUCLEOTIDE SEQUENCE [LARGE SCALE GENOMIC DNA]</scope>
    <source>
        <strain evidence="2 3">JCM 30472</strain>
    </source>
</reference>
<keyword evidence="1" id="KW-0732">Signal</keyword>
<name>A0A2T1K885_9GAMM</name>
<keyword evidence="3" id="KW-1185">Reference proteome</keyword>
<dbReference type="AlphaFoldDB" id="A0A2T1K885"/>
<dbReference type="RefSeq" id="WP_106672980.1">
    <property type="nucleotide sequence ID" value="NZ_BMFE01000002.1"/>
</dbReference>
<evidence type="ECO:0000313" key="3">
    <source>
        <dbReference type="Proteomes" id="UP000238385"/>
    </source>
</evidence>
<evidence type="ECO:0000313" key="2">
    <source>
        <dbReference type="EMBL" id="PSF06349.1"/>
    </source>
</evidence>
<evidence type="ECO:0000256" key="1">
    <source>
        <dbReference type="SAM" id="SignalP"/>
    </source>
</evidence>